<reference evidence="9 10" key="1">
    <citation type="submission" date="2007-06" db="EMBL/GenBank/DDBJ databases">
        <authorList>
            <person name="Shimkets L."/>
            <person name="Ferriera S."/>
            <person name="Johnson J."/>
            <person name="Kravitz S."/>
            <person name="Beeson K."/>
            <person name="Sutton G."/>
            <person name="Rogers Y.-H."/>
            <person name="Friedman R."/>
            <person name="Frazier M."/>
            <person name="Venter J.C."/>
        </authorList>
    </citation>
    <scope>NUCLEOTIDE SEQUENCE [LARGE SCALE GENOMIC DNA]</scope>
    <source>
        <strain evidence="9 10">SIR-1</strain>
    </source>
</reference>
<keyword evidence="6 7" id="KW-0067">ATP-binding</keyword>
<dbReference type="InterPro" id="IPR017441">
    <property type="entry name" value="Protein_kinase_ATP_BS"/>
</dbReference>
<dbReference type="SUPFAM" id="SSF56112">
    <property type="entry name" value="Protein kinase-like (PK-like)"/>
    <property type="match status" value="1"/>
</dbReference>
<dbReference type="Proteomes" id="UP000005801">
    <property type="component" value="Unassembled WGS sequence"/>
</dbReference>
<evidence type="ECO:0000313" key="10">
    <source>
        <dbReference type="Proteomes" id="UP000005801"/>
    </source>
</evidence>
<dbReference type="Gene3D" id="1.10.510.10">
    <property type="entry name" value="Transferase(Phosphotransferase) domain 1"/>
    <property type="match status" value="1"/>
</dbReference>
<comment type="caution">
    <text evidence="9">The sequence shown here is derived from an EMBL/GenBank/DDBJ whole genome shotgun (WGS) entry which is preliminary data.</text>
</comment>
<dbReference type="InterPro" id="IPR050660">
    <property type="entry name" value="NEK_Ser/Thr_kinase"/>
</dbReference>
<gene>
    <name evidence="9" type="ORF">PPSIR1_25461</name>
</gene>
<dbReference type="CDD" id="cd14014">
    <property type="entry name" value="STKc_PknB_like"/>
    <property type="match status" value="1"/>
</dbReference>
<keyword evidence="5 9" id="KW-0418">Kinase</keyword>
<dbReference type="SUPFAM" id="SSF48452">
    <property type="entry name" value="TPR-like"/>
    <property type="match status" value="3"/>
</dbReference>
<dbReference type="InterPro" id="IPR011009">
    <property type="entry name" value="Kinase-like_dom_sf"/>
</dbReference>
<dbReference type="GO" id="GO:0005524">
    <property type="term" value="F:ATP binding"/>
    <property type="evidence" value="ECO:0007669"/>
    <property type="project" value="UniProtKB-UniRule"/>
</dbReference>
<evidence type="ECO:0000256" key="1">
    <source>
        <dbReference type="ARBA" id="ARBA00010886"/>
    </source>
</evidence>
<evidence type="ECO:0000259" key="8">
    <source>
        <dbReference type="PROSITE" id="PS50011"/>
    </source>
</evidence>
<evidence type="ECO:0000313" key="9">
    <source>
        <dbReference type="EMBL" id="EDM80990.1"/>
    </source>
</evidence>
<dbReference type="EC" id="2.7.11.1" evidence="2"/>
<dbReference type="eggNOG" id="COG0515">
    <property type="taxonomic scope" value="Bacteria"/>
</dbReference>
<dbReference type="PANTHER" id="PTHR43671:SF13">
    <property type="entry name" value="SERINE_THREONINE-PROTEIN KINASE NEK2"/>
    <property type="match status" value="1"/>
</dbReference>
<name>A6FZA6_9BACT</name>
<dbReference type="PROSITE" id="PS50011">
    <property type="entry name" value="PROTEIN_KINASE_DOM"/>
    <property type="match status" value="1"/>
</dbReference>
<feature type="binding site" evidence="7">
    <location>
        <position position="27"/>
    </location>
    <ligand>
        <name>ATP</name>
        <dbReference type="ChEBI" id="CHEBI:30616"/>
    </ligand>
</feature>
<dbReference type="STRING" id="391625.PPSIR1_25461"/>
<feature type="domain" description="Protein kinase" evidence="8">
    <location>
        <begin position="1"/>
        <end position="285"/>
    </location>
</feature>
<sequence>MRRLGSGAMGVVVAGFDHELNRSVAIKLLRRSRVQPQSSARLQREAQAMAQLSHPNVVAIYDVGRHGPDEVVFIAMEFVEGPTLRNWMAKSRHWREVVDLFTGAGRGLAAAHAAGLIHRDFKPDNVLITPDGVAKVTDFGLVRTSTESGSGSDPELEHEDALLSSSLKDSDVFRTPITRQGAIVGTPAFMAPEQFLGRPADSAADQFAFCVCLHIALFGVPPFRGRTVDEIRESVTNGDRRERPSDREVPSWLAAVVDRGLSRRPSDRWASMTELLQALADDPSVRRKRWLIAGSIAAVFAAAGVGALSIERTQQARCEATGALASQRWSAAAPAVREALLTTEAAFAEDTWGRSEAAFDEWAKRWRALRTKACGDERRGEAQTSVSASITAACLDAQLDDLDATLELLGTGDRVTAAYAVEALAQLPAPERCVDPLWLSSQADRGLDADQHERASRLRRAIVQVNALSQAGKPLDALARARTTLASAPSEGPLHAEALLALGSVAREAALYSEAVERLEAAYFEGDAIGHDRVAFEAALQLVRVQAAHGEDALAAHWLRQARTLVRRLGSRPEDEIHLCATVAYARHHGGDIEGAERAASSRIKRAEALYPPQHPERAAALQHLGELHALRGRGAESQAVLARARAATVESFGPAHPRVAMIDLRTAEATRDDGDIPGAIQTLEALTDELAAAYGEEHLHVHAALGSLAESHDMAGQHTQAAPHFERAQAIAERVLGPDNPQLAPVLNAHAKNLRSLRRLDEAVALLERRERILARAHGPDHLDTITARFDLARGRDEQGAASEELLPVYERSLAAFTEAFGPEHERSLVALHLVGVHECALERYDVALADLTRALDHAAERPGVGAHQMSTVLITLVGCQRDAGRWAELIPVAQEALDIRLSEVGEADPIRVVLLDALALAQLETGDQASALASIEAARAAVEAGALGDREVSGPRVDYTHTRARVLAKTGQDPETARALVDAQLGALARERDALMDQGYTEQALDAWVAALEGYLDEGDDRPQAEPPA</sequence>
<dbReference type="EMBL" id="ABCS01000006">
    <property type="protein sequence ID" value="EDM80990.1"/>
    <property type="molecule type" value="Genomic_DNA"/>
</dbReference>
<dbReference type="PROSITE" id="PS00107">
    <property type="entry name" value="PROTEIN_KINASE_ATP"/>
    <property type="match status" value="1"/>
</dbReference>
<dbReference type="Pfam" id="PF00069">
    <property type="entry name" value="Pkinase"/>
    <property type="match status" value="1"/>
</dbReference>
<keyword evidence="10" id="KW-1185">Reference proteome</keyword>
<evidence type="ECO:0000256" key="6">
    <source>
        <dbReference type="ARBA" id="ARBA00022840"/>
    </source>
</evidence>
<dbReference type="AlphaFoldDB" id="A6FZA6"/>
<dbReference type="PROSITE" id="PS00108">
    <property type="entry name" value="PROTEIN_KINASE_ST"/>
    <property type="match status" value="1"/>
</dbReference>
<dbReference type="Gene3D" id="1.25.40.10">
    <property type="entry name" value="Tetratricopeptide repeat domain"/>
    <property type="match status" value="3"/>
</dbReference>
<dbReference type="InterPro" id="IPR008271">
    <property type="entry name" value="Ser/Thr_kinase_AS"/>
</dbReference>
<keyword evidence="3" id="KW-0808">Transferase</keyword>
<dbReference type="GO" id="GO:0004674">
    <property type="term" value="F:protein serine/threonine kinase activity"/>
    <property type="evidence" value="ECO:0007669"/>
    <property type="project" value="UniProtKB-EC"/>
</dbReference>
<proteinExistence type="inferred from homology"/>
<accession>A6FZA6</accession>
<comment type="similarity">
    <text evidence="1">Belongs to the protein kinase superfamily. NEK Ser/Thr protein kinase family. NIMA subfamily.</text>
</comment>
<dbReference type="InterPro" id="IPR011990">
    <property type="entry name" value="TPR-like_helical_dom_sf"/>
</dbReference>
<protein>
    <recommendedName>
        <fullName evidence="2">non-specific serine/threonine protein kinase</fullName>
        <ecNumber evidence="2">2.7.11.1</ecNumber>
    </recommendedName>
</protein>
<organism evidence="9 10">
    <name type="scientific">Plesiocystis pacifica SIR-1</name>
    <dbReference type="NCBI Taxonomy" id="391625"/>
    <lineage>
        <taxon>Bacteria</taxon>
        <taxon>Pseudomonadati</taxon>
        <taxon>Myxococcota</taxon>
        <taxon>Polyangia</taxon>
        <taxon>Nannocystales</taxon>
        <taxon>Nannocystaceae</taxon>
        <taxon>Plesiocystis</taxon>
    </lineage>
</organism>
<keyword evidence="4 7" id="KW-0547">Nucleotide-binding</keyword>
<evidence type="ECO:0000256" key="2">
    <source>
        <dbReference type="ARBA" id="ARBA00012513"/>
    </source>
</evidence>
<evidence type="ECO:0000256" key="7">
    <source>
        <dbReference type="PROSITE-ProRule" id="PRU10141"/>
    </source>
</evidence>
<dbReference type="Pfam" id="PF13424">
    <property type="entry name" value="TPR_12"/>
    <property type="match status" value="1"/>
</dbReference>
<dbReference type="PANTHER" id="PTHR43671">
    <property type="entry name" value="SERINE/THREONINE-PROTEIN KINASE NEK"/>
    <property type="match status" value="1"/>
</dbReference>
<dbReference type="InterPro" id="IPR000719">
    <property type="entry name" value="Prot_kinase_dom"/>
</dbReference>
<evidence type="ECO:0000256" key="4">
    <source>
        <dbReference type="ARBA" id="ARBA00022741"/>
    </source>
</evidence>
<evidence type="ECO:0000256" key="3">
    <source>
        <dbReference type="ARBA" id="ARBA00022679"/>
    </source>
</evidence>
<dbReference type="Gene3D" id="3.30.200.20">
    <property type="entry name" value="Phosphorylase Kinase, domain 1"/>
    <property type="match status" value="1"/>
</dbReference>
<evidence type="ECO:0000256" key="5">
    <source>
        <dbReference type="ARBA" id="ARBA00022777"/>
    </source>
</evidence>